<dbReference type="Proteomes" id="UP000255169">
    <property type="component" value="Unassembled WGS sequence"/>
</dbReference>
<keyword evidence="3" id="KW-1185">Reference proteome</keyword>
<protein>
    <submittedName>
        <fullName evidence="1">Uncharacterized protein</fullName>
    </submittedName>
</protein>
<accession>A0A0A8VDT4</accession>
<dbReference type="EMBL" id="LN681231">
    <property type="protein sequence ID" value="CEK26533.1"/>
    <property type="molecule type" value="Genomic_DNA"/>
</dbReference>
<dbReference type="GeneID" id="66878508"/>
<dbReference type="STRING" id="29486.UGYR_13680"/>
<proteinExistence type="predicted"/>
<dbReference type="AlphaFoldDB" id="A0A0A8VDT4"/>
<name>A0A0A8VDT4_YERRU</name>
<reference evidence="2 3" key="2">
    <citation type="submission" date="2018-06" db="EMBL/GenBank/DDBJ databases">
        <authorList>
            <consortium name="Pathogen Informatics"/>
            <person name="Doyle S."/>
        </authorList>
    </citation>
    <scope>NUCLEOTIDE SEQUENCE [LARGE SCALE GENOMIC DNA]</scope>
    <source>
        <strain evidence="2 3">NCTC10476</strain>
    </source>
</reference>
<sequence>MYFQQACNDGEHIKNQSQQQGYEAGIRLFLKDLISSLSHYQHAYHQAVGETEKRLKHKLVEIFSDPRTVEIVAEHFANMNTHHSALEIYVPSKYYEKVKSTFKDNEEIKIEKSHRQHLLLKTGDKIINFNPDSSPNQVLSSIFSPIASHQLTVENVKKYKELKKIISNTLLKECVKNDNN</sequence>
<evidence type="ECO:0000313" key="1">
    <source>
        <dbReference type="EMBL" id="CEK26533.1"/>
    </source>
</evidence>
<dbReference type="RefSeq" id="WP_004722132.1">
    <property type="nucleotide sequence ID" value="NZ_CCYO01000015.1"/>
</dbReference>
<dbReference type="OrthoDB" id="6480851at2"/>
<organism evidence="1">
    <name type="scientific">Yersinia ruckeri</name>
    <dbReference type="NCBI Taxonomy" id="29486"/>
    <lineage>
        <taxon>Bacteria</taxon>
        <taxon>Pseudomonadati</taxon>
        <taxon>Pseudomonadota</taxon>
        <taxon>Gammaproteobacteria</taxon>
        <taxon>Enterobacterales</taxon>
        <taxon>Yersiniaceae</taxon>
        <taxon>Yersinia</taxon>
    </lineage>
</organism>
<evidence type="ECO:0000313" key="3">
    <source>
        <dbReference type="Proteomes" id="UP000255169"/>
    </source>
</evidence>
<gene>
    <name evidence="1" type="ORF">CSF007_3770</name>
    <name evidence="2" type="ORF">NCTC10476_01355</name>
</gene>
<dbReference type="EMBL" id="UHJG01000001">
    <property type="protein sequence ID" value="SUQ00082.1"/>
    <property type="molecule type" value="Genomic_DNA"/>
</dbReference>
<reference evidence="1" key="1">
    <citation type="journal article" date="2015" name="Genome Announc.">
        <title>Complete Genome Sequence of Yersinia ruckeri Strain CSF007-82, Etiologic Agent of Red Mouth Disease in Salmonid Fish.</title>
        <authorList>
            <person name="Nelson M.C."/>
            <person name="LaPatra S.E."/>
            <person name="Welch T.J."/>
            <person name="Graf J."/>
        </authorList>
    </citation>
    <scope>NUCLEOTIDE SEQUENCE</scope>
    <source>
        <strain evidence="1">CSF007-82</strain>
    </source>
</reference>
<evidence type="ECO:0000313" key="2">
    <source>
        <dbReference type="EMBL" id="SUQ00082.1"/>
    </source>
</evidence>